<dbReference type="SUPFAM" id="SSF47819">
    <property type="entry name" value="HRDC-like"/>
    <property type="match status" value="1"/>
</dbReference>
<dbReference type="InterPro" id="IPR012337">
    <property type="entry name" value="RNaseH-like_sf"/>
</dbReference>
<evidence type="ECO:0000313" key="10">
    <source>
        <dbReference type="EMBL" id="EPY29362.1"/>
    </source>
</evidence>
<dbReference type="InterPro" id="IPR036397">
    <property type="entry name" value="RNaseH_sf"/>
</dbReference>
<evidence type="ECO:0000256" key="7">
    <source>
        <dbReference type="ARBA" id="ARBA00023242"/>
    </source>
</evidence>
<dbReference type="Pfam" id="PF00570">
    <property type="entry name" value="HRDC"/>
    <property type="match status" value="1"/>
</dbReference>
<protein>
    <submittedName>
        <fullName evidence="10">Exosome complex exonuclease RRP6</fullName>
    </submittedName>
</protein>
<keyword evidence="2" id="KW-0698">rRNA processing</keyword>
<dbReference type="EMBL" id="ATMH01004594">
    <property type="protein sequence ID" value="EPY29362.1"/>
    <property type="molecule type" value="Genomic_DNA"/>
</dbReference>
<dbReference type="AlphaFoldDB" id="S9UEW1"/>
<dbReference type="PANTHER" id="PTHR12124:SF47">
    <property type="entry name" value="EXOSOME COMPONENT 10"/>
    <property type="match status" value="1"/>
</dbReference>
<dbReference type="GO" id="GO:0000166">
    <property type="term" value="F:nucleotide binding"/>
    <property type="evidence" value="ECO:0007669"/>
    <property type="project" value="InterPro"/>
</dbReference>
<dbReference type="GO" id="GO:0071044">
    <property type="term" value="P:histone mRNA catabolic process"/>
    <property type="evidence" value="ECO:0007669"/>
    <property type="project" value="TreeGrafter"/>
</dbReference>
<dbReference type="GO" id="GO:0000175">
    <property type="term" value="F:3'-5'-RNA exonuclease activity"/>
    <property type="evidence" value="ECO:0007669"/>
    <property type="project" value="InterPro"/>
</dbReference>
<dbReference type="InterPro" id="IPR012588">
    <property type="entry name" value="Exosome-assoc_fac_Rrp6_N"/>
</dbReference>
<dbReference type="InterPro" id="IPR044876">
    <property type="entry name" value="HRDC_dom_sf"/>
</dbReference>
<keyword evidence="7" id="KW-0539">Nucleus</keyword>
<dbReference type="InterPro" id="IPR002562">
    <property type="entry name" value="3'-5'_exonuclease_dom"/>
</dbReference>
<evidence type="ECO:0000256" key="1">
    <source>
        <dbReference type="ARBA" id="ARBA00004123"/>
    </source>
</evidence>
<keyword evidence="6 10" id="KW-0269">Exonuclease</keyword>
<feature type="domain" description="HRDC" evidence="9">
    <location>
        <begin position="421"/>
        <end position="476"/>
    </location>
</feature>
<dbReference type="PROSITE" id="PS50967">
    <property type="entry name" value="HRDC"/>
    <property type="match status" value="1"/>
</dbReference>
<dbReference type="PANTHER" id="PTHR12124">
    <property type="entry name" value="POLYMYOSITIS/SCLERODERMA AUTOANTIGEN-RELATED"/>
    <property type="match status" value="1"/>
</dbReference>
<proteinExistence type="inferred from homology"/>
<dbReference type="GO" id="GO:0003727">
    <property type="term" value="F:single-stranded RNA binding"/>
    <property type="evidence" value="ECO:0007669"/>
    <property type="project" value="TreeGrafter"/>
</dbReference>
<dbReference type="InterPro" id="IPR002121">
    <property type="entry name" value="HRDC_dom"/>
</dbReference>
<dbReference type="OrthoDB" id="2250022at2759"/>
<dbReference type="Gene3D" id="1.10.150.80">
    <property type="entry name" value="HRDC domain"/>
    <property type="match status" value="1"/>
</dbReference>
<organism evidence="10 11">
    <name type="scientific">Strigomonas culicis</name>
    <dbReference type="NCBI Taxonomy" id="28005"/>
    <lineage>
        <taxon>Eukaryota</taxon>
        <taxon>Discoba</taxon>
        <taxon>Euglenozoa</taxon>
        <taxon>Kinetoplastea</taxon>
        <taxon>Metakinetoplastina</taxon>
        <taxon>Trypanosomatida</taxon>
        <taxon>Trypanosomatidae</taxon>
        <taxon>Strigomonadinae</taxon>
        <taxon>Strigomonas</taxon>
    </lineage>
</organism>
<dbReference type="InterPro" id="IPR045092">
    <property type="entry name" value="Rrp6-like"/>
</dbReference>
<evidence type="ECO:0000256" key="2">
    <source>
        <dbReference type="ARBA" id="ARBA00022552"/>
    </source>
</evidence>
<dbReference type="GO" id="GO:0071039">
    <property type="term" value="P:nuclear polyadenylation-dependent CUT catabolic process"/>
    <property type="evidence" value="ECO:0007669"/>
    <property type="project" value="TreeGrafter"/>
</dbReference>
<dbReference type="GO" id="GO:0000467">
    <property type="term" value="P:exonucleolytic trimming to generate mature 3'-end of 5.8S rRNA from tricistronic rRNA transcript (SSU-rRNA, 5.8S rRNA, LSU-rRNA)"/>
    <property type="evidence" value="ECO:0007669"/>
    <property type="project" value="InterPro"/>
</dbReference>
<keyword evidence="5" id="KW-0271">Exosome</keyword>
<dbReference type="Pfam" id="PF08066">
    <property type="entry name" value="PMC2NT"/>
    <property type="match status" value="1"/>
</dbReference>
<dbReference type="GO" id="GO:0071040">
    <property type="term" value="P:nuclear polyadenylation-dependent antisense transcript catabolic process"/>
    <property type="evidence" value="ECO:0007669"/>
    <property type="project" value="TreeGrafter"/>
</dbReference>
<dbReference type="GO" id="GO:0000176">
    <property type="term" value="C:nuclear exosome (RNase complex)"/>
    <property type="evidence" value="ECO:0007669"/>
    <property type="project" value="InterPro"/>
</dbReference>
<comment type="similarity">
    <text evidence="8">Belongs to the exosome component 10/RRP6 family.</text>
</comment>
<evidence type="ECO:0000259" key="9">
    <source>
        <dbReference type="PROSITE" id="PS50967"/>
    </source>
</evidence>
<keyword evidence="11" id="KW-1185">Reference proteome</keyword>
<evidence type="ECO:0000256" key="6">
    <source>
        <dbReference type="ARBA" id="ARBA00022839"/>
    </source>
</evidence>
<evidence type="ECO:0000313" key="11">
    <source>
        <dbReference type="Proteomes" id="UP000015354"/>
    </source>
</evidence>
<evidence type="ECO:0000256" key="3">
    <source>
        <dbReference type="ARBA" id="ARBA00022722"/>
    </source>
</evidence>
<dbReference type="Proteomes" id="UP000015354">
    <property type="component" value="Unassembled WGS sequence"/>
</dbReference>
<dbReference type="InterPro" id="IPR010997">
    <property type="entry name" value="HRDC-like_sf"/>
</dbReference>
<dbReference type="SMART" id="SM00474">
    <property type="entry name" value="35EXOc"/>
    <property type="match status" value="1"/>
</dbReference>
<dbReference type="Pfam" id="PF01612">
    <property type="entry name" value="DNA_pol_A_exo1"/>
    <property type="match status" value="1"/>
</dbReference>
<dbReference type="Gene3D" id="3.30.420.10">
    <property type="entry name" value="Ribonuclease H-like superfamily/Ribonuclease H"/>
    <property type="match status" value="1"/>
</dbReference>
<feature type="non-terminal residue" evidence="10">
    <location>
        <position position="476"/>
    </location>
</feature>
<keyword evidence="4" id="KW-0378">Hydrolase</keyword>
<keyword evidence="3" id="KW-0540">Nuclease</keyword>
<dbReference type="GO" id="GO:0071051">
    <property type="term" value="P:poly(A)-dependent snoRNA 3'-end processing"/>
    <property type="evidence" value="ECO:0007669"/>
    <property type="project" value="TreeGrafter"/>
</dbReference>
<evidence type="ECO:0000256" key="8">
    <source>
        <dbReference type="ARBA" id="ARBA00043957"/>
    </source>
</evidence>
<name>S9UEW1_9TRYP</name>
<dbReference type="GO" id="GO:0005730">
    <property type="term" value="C:nucleolus"/>
    <property type="evidence" value="ECO:0007669"/>
    <property type="project" value="TreeGrafter"/>
</dbReference>
<dbReference type="GO" id="GO:0071036">
    <property type="term" value="P:nuclear polyadenylation-dependent snoRNA catabolic process"/>
    <property type="evidence" value="ECO:0007669"/>
    <property type="project" value="TreeGrafter"/>
</dbReference>
<dbReference type="SUPFAM" id="SSF53098">
    <property type="entry name" value="Ribonuclease H-like"/>
    <property type="match status" value="1"/>
</dbReference>
<dbReference type="GO" id="GO:0071038">
    <property type="term" value="P:TRAMP-dependent tRNA surveillance pathway"/>
    <property type="evidence" value="ECO:0007669"/>
    <property type="project" value="TreeGrafter"/>
</dbReference>
<comment type="caution">
    <text evidence="10">The sequence shown here is derived from an EMBL/GenBank/DDBJ whole genome shotgun (WGS) entry which is preliminary data.</text>
</comment>
<evidence type="ECO:0000256" key="4">
    <source>
        <dbReference type="ARBA" id="ARBA00022801"/>
    </source>
</evidence>
<dbReference type="InterPro" id="IPR049559">
    <property type="entry name" value="Rrp6p-like_exo"/>
</dbReference>
<dbReference type="CDD" id="cd06147">
    <property type="entry name" value="Rrp6p_like_exo"/>
    <property type="match status" value="1"/>
</dbReference>
<dbReference type="GO" id="GO:0071035">
    <property type="term" value="P:nuclear polyadenylation-dependent rRNA catabolic process"/>
    <property type="evidence" value="ECO:0007669"/>
    <property type="project" value="TreeGrafter"/>
</dbReference>
<sequence>MKEYSKAAAALPLDDYEYHEAFPGFRKRIRDHSVTLIQLMDSCCGLLPKRRRVSILEEHTPPHAVPTLNETQRTVVMEAIDSYLENVDSLLDEVRGNKMSAHEQLAVHFGGELTIEDGSGNRGGGGGALRTSRGVMRPQLTFATPVDNSDRPFTPVYDDAEGRTHTGTPAVHPFAEQIQRITMPEGQMVHQADTPPVPLDTCPLKFVDTVEGLKETVARLLHETEIAVDLEHHDFYSYLGFTCLMQISTRTEDIIIDCLKLRSSMRLLSSVFLHPHILKVFHGAREDVRWLQKDFGLYLINFFDTGLALQALHMPYSLAFAVDHFCQVKLDKQYQTADWRVRPIPAVMVHYARQDTHYLLYIYDRLKALLLNSETRASVGNLLRHVYQESRQLSLELYEKPRLDPAESYKAALYRSLGGLSPLQETVAREVFNWRDAVARTVDDSPAAVLQLSGVLAIACNLPTTVKDVLKCCNPI</sequence>
<gene>
    <name evidence="10" type="ORF">STCU_04594</name>
</gene>
<comment type="subcellular location">
    <subcellularLocation>
        <location evidence="1">Nucleus</location>
    </subcellularLocation>
</comment>
<dbReference type="GO" id="GO:0071037">
    <property type="term" value="P:nuclear polyadenylation-dependent snRNA catabolic process"/>
    <property type="evidence" value="ECO:0007669"/>
    <property type="project" value="TreeGrafter"/>
</dbReference>
<evidence type="ECO:0000256" key="5">
    <source>
        <dbReference type="ARBA" id="ARBA00022835"/>
    </source>
</evidence>
<accession>S9UEW1</accession>
<reference evidence="10 11" key="1">
    <citation type="journal article" date="2013" name="PLoS ONE">
        <title>Predicting the Proteins of Angomonas deanei, Strigomonas culicis and Their Respective Endosymbionts Reveals New Aspects of the Trypanosomatidae Family.</title>
        <authorList>
            <person name="Motta M.C."/>
            <person name="Martins A.C."/>
            <person name="de Souza S.S."/>
            <person name="Catta-Preta C.M."/>
            <person name="Silva R."/>
            <person name="Klein C.C."/>
            <person name="de Almeida L.G."/>
            <person name="de Lima Cunha O."/>
            <person name="Ciapina L.P."/>
            <person name="Brocchi M."/>
            <person name="Colabardini A.C."/>
            <person name="de Araujo Lima B."/>
            <person name="Machado C.R."/>
            <person name="de Almeida Soares C.M."/>
            <person name="Probst C.M."/>
            <person name="de Menezes C.B."/>
            <person name="Thompson C.E."/>
            <person name="Bartholomeu D.C."/>
            <person name="Gradia D.F."/>
            <person name="Pavoni D.P."/>
            <person name="Grisard E.C."/>
            <person name="Fantinatti-Garboggini F."/>
            <person name="Marchini F.K."/>
            <person name="Rodrigues-Luiz G.F."/>
            <person name="Wagner G."/>
            <person name="Goldman G.H."/>
            <person name="Fietto J.L."/>
            <person name="Elias M.C."/>
            <person name="Goldman M.H."/>
            <person name="Sagot M.F."/>
            <person name="Pereira M."/>
            <person name="Stoco P.H."/>
            <person name="de Mendonca-Neto R.P."/>
            <person name="Teixeira S.M."/>
            <person name="Maciel T.E."/>
            <person name="de Oliveira Mendes T.A."/>
            <person name="Urmenyi T.P."/>
            <person name="de Souza W."/>
            <person name="Schenkman S."/>
            <person name="de Vasconcelos A.T."/>
        </authorList>
    </citation>
    <scope>NUCLEOTIDE SEQUENCE [LARGE SCALE GENOMIC DNA]</scope>
</reference>